<dbReference type="SMART" id="SM00382">
    <property type="entry name" value="AAA"/>
    <property type="match status" value="1"/>
</dbReference>
<feature type="domain" description="ABC transporter" evidence="4">
    <location>
        <begin position="3"/>
        <end position="234"/>
    </location>
</feature>
<dbReference type="EMBL" id="LSRS01000006">
    <property type="protein sequence ID" value="KAF1084176.1"/>
    <property type="molecule type" value="Genomic_DNA"/>
</dbReference>
<evidence type="ECO:0000259" key="4">
    <source>
        <dbReference type="PROSITE" id="PS50893"/>
    </source>
</evidence>
<gene>
    <name evidence="5" type="primary">cmpD_2</name>
    <name evidence="5" type="ORF">SPSYN_02580</name>
</gene>
<dbReference type="GO" id="GO:0005524">
    <property type="term" value="F:ATP binding"/>
    <property type="evidence" value="ECO:0007669"/>
    <property type="project" value="UniProtKB-KW"/>
</dbReference>
<evidence type="ECO:0000313" key="5">
    <source>
        <dbReference type="EMBL" id="KAF1084176.1"/>
    </source>
</evidence>
<reference evidence="5" key="1">
    <citation type="submission" date="2016-02" db="EMBL/GenBank/DDBJ databases">
        <title>Draft Genome Sequence of Sporotomaculum syntrophicum Strain FB, a Syntrophic Benzoate Degrader.</title>
        <authorList>
            <person name="Nobu M.K."/>
            <person name="Narihiro T."/>
            <person name="Qiu Y.-L."/>
            <person name="Ohashi A."/>
            <person name="Liu W.-T."/>
            <person name="Yuji S."/>
        </authorList>
    </citation>
    <scope>NUCLEOTIDE SEQUENCE</scope>
    <source>
        <strain evidence="5">FB</strain>
    </source>
</reference>
<proteinExistence type="predicted"/>
<dbReference type="RefSeq" id="WP_202623831.1">
    <property type="nucleotide sequence ID" value="NZ_LSRS01000006.1"/>
</dbReference>
<evidence type="ECO:0000313" key="6">
    <source>
        <dbReference type="Proteomes" id="UP000798488"/>
    </source>
</evidence>
<evidence type="ECO:0000256" key="2">
    <source>
        <dbReference type="ARBA" id="ARBA00022741"/>
    </source>
</evidence>
<protein>
    <submittedName>
        <fullName evidence="5">Bicarbonate transport ATP-binding protein CmpD</fullName>
        <ecNumber evidence="5">3.6.3.-</ecNumber>
    </submittedName>
</protein>
<dbReference type="PANTHER" id="PTHR42788:SF13">
    <property type="entry name" value="ALIPHATIC SULFONATES IMPORT ATP-BINDING PROTEIN SSUB"/>
    <property type="match status" value="1"/>
</dbReference>
<dbReference type="InterPro" id="IPR003439">
    <property type="entry name" value="ABC_transporter-like_ATP-bd"/>
</dbReference>
<dbReference type="CDD" id="cd03293">
    <property type="entry name" value="ABC_NrtD_SsuB_transporters"/>
    <property type="match status" value="1"/>
</dbReference>
<organism evidence="5 6">
    <name type="scientific">Sporotomaculum syntrophicum</name>
    <dbReference type="NCBI Taxonomy" id="182264"/>
    <lineage>
        <taxon>Bacteria</taxon>
        <taxon>Bacillati</taxon>
        <taxon>Bacillota</taxon>
        <taxon>Clostridia</taxon>
        <taxon>Eubacteriales</taxon>
        <taxon>Desulfallaceae</taxon>
        <taxon>Sporotomaculum</taxon>
    </lineage>
</organism>
<evidence type="ECO:0000256" key="3">
    <source>
        <dbReference type="ARBA" id="ARBA00022840"/>
    </source>
</evidence>
<dbReference type="EC" id="3.6.3.-" evidence="5"/>
<dbReference type="InterPro" id="IPR003593">
    <property type="entry name" value="AAA+_ATPase"/>
</dbReference>
<dbReference type="GO" id="GO:0016887">
    <property type="term" value="F:ATP hydrolysis activity"/>
    <property type="evidence" value="ECO:0007669"/>
    <property type="project" value="InterPro"/>
</dbReference>
<dbReference type="InterPro" id="IPR050166">
    <property type="entry name" value="ABC_transporter_ATP-bind"/>
</dbReference>
<dbReference type="Gene3D" id="3.40.50.300">
    <property type="entry name" value="P-loop containing nucleotide triphosphate hydrolases"/>
    <property type="match status" value="1"/>
</dbReference>
<sequence length="264" mass="29766">MNLSVENLSKVFINDGNVHTVLSGVNFTVQEGQFVTLLGPSGCGKTTLLTIIAGFQSATEGSVLLNGQQVSTPGPDRGFVFQNYALFPWMTVRENILYPMKRRKMPRQQREQRLQELLTMAQLEGKEGLYPQQLSGGMKQRTAFIRALAGSPEVLLMDEPLGAVDFQMRQILQEELESIWLKDQTTVLMVTHDVDEAIYLSDRVIVMSAQQGNILEDLAIKLHRPRNRNGEKYIKYKVHLMNLLKKALHKEPEAPGKELELCLA</sequence>
<dbReference type="NCBIfam" id="NF040729">
    <property type="entry name" value="ABC_ATP_SaoA"/>
    <property type="match status" value="1"/>
</dbReference>
<dbReference type="PANTHER" id="PTHR42788">
    <property type="entry name" value="TAURINE IMPORT ATP-BINDING PROTEIN-RELATED"/>
    <property type="match status" value="1"/>
</dbReference>
<evidence type="ECO:0000256" key="1">
    <source>
        <dbReference type="ARBA" id="ARBA00022448"/>
    </source>
</evidence>
<keyword evidence="2" id="KW-0547">Nucleotide-binding</keyword>
<keyword evidence="5" id="KW-0378">Hydrolase</keyword>
<keyword evidence="6" id="KW-1185">Reference proteome</keyword>
<keyword evidence="1" id="KW-0813">Transport</keyword>
<name>A0A9D3AX96_9FIRM</name>
<dbReference type="Proteomes" id="UP000798488">
    <property type="component" value="Unassembled WGS sequence"/>
</dbReference>
<dbReference type="PROSITE" id="PS50893">
    <property type="entry name" value="ABC_TRANSPORTER_2"/>
    <property type="match status" value="1"/>
</dbReference>
<dbReference type="SUPFAM" id="SSF52540">
    <property type="entry name" value="P-loop containing nucleoside triphosphate hydrolases"/>
    <property type="match status" value="1"/>
</dbReference>
<dbReference type="Pfam" id="PF00005">
    <property type="entry name" value="ABC_tran"/>
    <property type="match status" value="1"/>
</dbReference>
<dbReference type="AlphaFoldDB" id="A0A9D3AX96"/>
<keyword evidence="3 5" id="KW-0067">ATP-binding</keyword>
<dbReference type="InterPro" id="IPR027417">
    <property type="entry name" value="P-loop_NTPase"/>
</dbReference>
<accession>A0A9D3AX96</accession>
<comment type="caution">
    <text evidence="5">The sequence shown here is derived from an EMBL/GenBank/DDBJ whole genome shotgun (WGS) entry which is preliminary data.</text>
</comment>